<sequence>MFNRLKDLFKRKIEKSITDTSTDNNIVKYKVNLKEGSELVKWKILENNPGKIRELEGLGDSAFLIAYVLFGILQNKGFDVEILNDETENNKWIYVKDNGYYLLPLLINFYYDENNELKMSATIQIHHKEIFPNGIFEYVYPQQKAENAIDGLFELFETWVDLDWLTLCDCLKFEKSEYMSMRIDLDKEKIKSKHVFYGPVLSYPNFDVEEAKSKGIDIDPYIDEFCPCCLFTNSMEAFDEQIKDTSQNYAIRLFAMKNPDGEIDADCRINGEEYPQAEKYLKNYTKTWKKCDIMKFRKQYVIIRNVENRKIIN</sequence>
<dbReference type="Pfam" id="PF19875">
    <property type="entry name" value="DUF6348"/>
    <property type="match status" value="1"/>
</dbReference>
<dbReference type="RefSeq" id="WP_155282946.1">
    <property type="nucleotide sequence ID" value="NZ_AP019831.1"/>
</dbReference>
<evidence type="ECO:0000313" key="1">
    <source>
        <dbReference type="EMBL" id="BBM45643.1"/>
    </source>
</evidence>
<reference evidence="1 2" key="1">
    <citation type="submission" date="2019-07" db="EMBL/GenBank/DDBJ databases">
        <title>Complete Genome Sequence of Leptotrichia trevisanii Strain JMUB3870.</title>
        <authorList>
            <person name="Watanabe S."/>
            <person name="Cui L."/>
        </authorList>
    </citation>
    <scope>NUCLEOTIDE SEQUENCE [LARGE SCALE GENOMIC DNA]</scope>
    <source>
        <strain evidence="1 2">JMUB3870</strain>
    </source>
</reference>
<dbReference type="OrthoDB" id="80179at2"/>
<dbReference type="InterPro" id="IPR045929">
    <property type="entry name" value="DUF6348"/>
</dbReference>
<protein>
    <submittedName>
        <fullName evidence="1">Uncharacterized protein</fullName>
    </submittedName>
</protein>
<organism evidence="1 2">
    <name type="scientific">Leptotrichia trevisanii</name>
    <dbReference type="NCBI Taxonomy" id="109328"/>
    <lineage>
        <taxon>Bacteria</taxon>
        <taxon>Fusobacteriati</taxon>
        <taxon>Fusobacteriota</taxon>
        <taxon>Fusobacteriia</taxon>
        <taxon>Fusobacteriales</taxon>
        <taxon>Leptotrichiaceae</taxon>
        <taxon>Leptotrichia</taxon>
    </lineage>
</organism>
<evidence type="ECO:0000313" key="2">
    <source>
        <dbReference type="Proteomes" id="UP000422644"/>
    </source>
</evidence>
<dbReference type="EMBL" id="AP019831">
    <property type="protein sequence ID" value="BBM45643.1"/>
    <property type="molecule type" value="Genomic_DNA"/>
</dbReference>
<proteinExistence type="predicted"/>
<accession>A0A510K737</accession>
<keyword evidence="2" id="KW-1185">Reference proteome</keyword>
<gene>
    <name evidence="1" type="ORF">JMUB3870_1763</name>
</gene>
<name>A0A510K737_9FUSO</name>
<dbReference type="AlphaFoldDB" id="A0A510K737"/>
<dbReference type="Proteomes" id="UP000422644">
    <property type="component" value="Chromosome"/>
</dbReference>